<feature type="transmembrane region" description="Helical" evidence="1">
    <location>
        <begin position="114"/>
        <end position="140"/>
    </location>
</feature>
<gene>
    <name evidence="2" type="ORF">N784_10125</name>
</gene>
<name>A0A0A5FZB0_9BACI</name>
<feature type="transmembrane region" description="Helical" evidence="1">
    <location>
        <begin position="57"/>
        <end position="76"/>
    </location>
</feature>
<dbReference type="OrthoDB" id="9795813at2"/>
<dbReference type="GO" id="GO:0015234">
    <property type="term" value="F:thiamine transmembrane transporter activity"/>
    <property type="evidence" value="ECO:0007669"/>
    <property type="project" value="InterPro"/>
</dbReference>
<keyword evidence="1" id="KW-0472">Membrane</keyword>
<comment type="caution">
    <text evidence="2">The sequence shown here is derived from an EMBL/GenBank/DDBJ whole genome shotgun (WGS) entry which is preliminary data.</text>
</comment>
<protein>
    <recommendedName>
        <fullName evidence="4">Thiamine transporter ThiT</fullName>
    </recommendedName>
</protein>
<feature type="transmembrane region" description="Helical" evidence="1">
    <location>
        <begin position="160"/>
        <end position="179"/>
    </location>
</feature>
<dbReference type="EMBL" id="AVPG01000026">
    <property type="protein sequence ID" value="KGX85134.1"/>
    <property type="molecule type" value="Genomic_DNA"/>
</dbReference>
<dbReference type="eggNOG" id="COG3859">
    <property type="taxonomic scope" value="Bacteria"/>
</dbReference>
<dbReference type="RefSeq" id="WP_036835753.1">
    <property type="nucleotide sequence ID" value="NZ_AVPG01000026.1"/>
</dbReference>
<organism evidence="2 3">
    <name type="scientific">Pontibacillus litoralis JSM 072002</name>
    <dbReference type="NCBI Taxonomy" id="1385512"/>
    <lineage>
        <taxon>Bacteria</taxon>
        <taxon>Bacillati</taxon>
        <taxon>Bacillota</taxon>
        <taxon>Bacilli</taxon>
        <taxon>Bacillales</taxon>
        <taxon>Bacillaceae</taxon>
        <taxon>Pontibacillus</taxon>
    </lineage>
</organism>
<feature type="transmembrane region" description="Helical" evidence="1">
    <location>
        <begin position="7"/>
        <end position="26"/>
    </location>
</feature>
<keyword evidence="1" id="KW-0812">Transmembrane</keyword>
<evidence type="ECO:0008006" key="4">
    <source>
        <dbReference type="Google" id="ProtNLM"/>
    </source>
</evidence>
<dbReference type="NCBIfam" id="TIGR02357">
    <property type="entry name" value="ECF_ThiT_YuaJ"/>
    <property type="match status" value="1"/>
</dbReference>
<dbReference type="InterPro" id="IPR012651">
    <property type="entry name" value="Thia_Transptr_ThiT"/>
</dbReference>
<proteinExistence type="predicted"/>
<evidence type="ECO:0000256" key="1">
    <source>
        <dbReference type="SAM" id="Phobius"/>
    </source>
</evidence>
<sequence length="196" mass="21897">MRNQRVLFIVEVSLFAALGIVFSLPYLSIPLWLQGGSISLAMLPILFMAFRWGLKGGLVTGLMVGIINSFINPYIVHPVQYILDYPLAYSVVGLAGIFSIHVQRALRSENRKKFIFYVTLGTFIGSMGRLISHFIGGVVFFGSFAPEGMAVWYYSLTYNAGYIIPSFVISAIVLSFILYSRPQLIRSTKQNERHAA</sequence>
<dbReference type="Gene3D" id="1.10.1760.20">
    <property type="match status" value="1"/>
</dbReference>
<dbReference type="Pfam" id="PF09515">
    <property type="entry name" value="Thia_YuaJ"/>
    <property type="match status" value="1"/>
</dbReference>
<reference evidence="2 3" key="1">
    <citation type="submission" date="2013-08" db="EMBL/GenBank/DDBJ databases">
        <authorList>
            <person name="Huang J."/>
            <person name="Wang G."/>
        </authorList>
    </citation>
    <scope>NUCLEOTIDE SEQUENCE [LARGE SCALE GENOMIC DNA]</scope>
    <source>
        <strain evidence="2 3">JSM 072002</strain>
    </source>
</reference>
<evidence type="ECO:0000313" key="2">
    <source>
        <dbReference type="EMBL" id="KGX85134.1"/>
    </source>
</evidence>
<dbReference type="STRING" id="1385512.N784_10125"/>
<keyword evidence="1" id="KW-1133">Transmembrane helix</keyword>
<dbReference type="AlphaFoldDB" id="A0A0A5FZB0"/>
<evidence type="ECO:0000313" key="3">
    <source>
        <dbReference type="Proteomes" id="UP000030401"/>
    </source>
</evidence>
<accession>A0A0A5FZB0</accession>
<feature type="transmembrane region" description="Helical" evidence="1">
    <location>
        <begin position="82"/>
        <end position="102"/>
    </location>
</feature>
<feature type="transmembrane region" description="Helical" evidence="1">
    <location>
        <begin position="32"/>
        <end position="50"/>
    </location>
</feature>
<dbReference type="Proteomes" id="UP000030401">
    <property type="component" value="Unassembled WGS sequence"/>
</dbReference>
<keyword evidence="3" id="KW-1185">Reference proteome</keyword>
<dbReference type="GO" id="GO:0005886">
    <property type="term" value="C:plasma membrane"/>
    <property type="evidence" value="ECO:0007669"/>
    <property type="project" value="InterPro"/>
</dbReference>